<evidence type="ECO:0000313" key="1">
    <source>
        <dbReference type="EMBL" id="EOR94643.1"/>
    </source>
</evidence>
<gene>
    <name evidence="1" type="ORF">ADIARSV_2241</name>
</gene>
<organism evidence="1 2">
    <name type="scientific">Arcticibacter svalbardensis MN12-7</name>
    <dbReference type="NCBI Taxonomy" id="1150600"/>
    <lineage>
        <taxon>Bacteria</taxon>
        <taxon>Pseudomonadati</taxon>
        <taxon>Bacteroidota</taxon>
        <taxon>Sphingobacteriia</taxon>
        <taxon>Sphingobacteriales</taxon>
        <taxon>Sphingobacteriaceae</taxon>
        <taxon>Arcticibacter</taxon>
    </lineage>
</organism>
<comment type="caution">
    <text evidence="1">The sequence shown here is derived from an EMBL/GenBank/DDBJ whole genome shotgun (WGS) entry which is preliminary data.</text>
</comment>
<dbReference type="STRING" id="1150600.ADIARSV_2241"/>
<dbReference type="eggNOG" id="COG3250">
    <property type="taxonomic scope" value="Bacteria"/>
</dbReference>
<sequence>MGKEEVNYKTVLGSSDEASFTVKYTETLPQGDWMASSYTAGDWKSCSAPIGDDAKQVKSL</sequence>
<reference evidence="1 2" key="1">
    <citation type="journal article" date="2013" name="Genome Announc.">
        <title>Draft Genome Sequence of Arcticibacter svalbardensis Strain MN12-7T, a Member of the Family Sphingobacteriaceae Isolated from an Arctic Soil Sample.</title>
        <authorList>
            <person name="Shivaji S."/>
            <person name="Ara S."/>
            <person name="Prasad S."/>
            <person name="Manasa B.P."/>
            <person name="Begum Z."/>
            <person name="Singh A."/>
            <person name="Kumar Pinnaka A."/>
        </authorList>
    </citation>
    <scope>NUCLEOTIDE SEQUENCE [LARGE SCALE GENOMIC DNA]</scope>
    <source>
        <strain evidence="1 2">MN12-7</strain>
    </source>
</reference>
<accession>R9GSJ2</accession>
<dbReference type="EMBL" id="AQPN01000079">
    <property type="protein sequence ID" value="EOR94643.1"/>
    <property type="molecule type" value="Genomic_DNA"/>
</dbReference>
<name>R9GSJ2_9SPHI</name>
<protein>
    <submittedName>
        <fullName evidence="1">Glutaminase</fullName>
    </submittedName>
</protein>
<dbReference type="Proteomes" id="UP000014174">
    <property type="component" value="Unassembled WGS sequence"/>
</dbReference>
<keyword evidence="2" id="KW-1185">Reference proteome</keyword>
<dbReference type="AlphaFoldDB" id="R9GSJ2"/>
<evidence type="ECO:0000313" key="2">
    <source>
        <dbReference type="Proteomes" id="UP000014174"/>
    </source>
</evidence>
<proteinExistence type="predicted"/>
<dbReference type="RefSeq" id="WP_016195475.1">
    <property type="nucleotide sequence ID" value="NZ_AQPN01000079.1"/>
</dbReference>